<gene>
    <name evidence="2" type="ORF">ACFQE6_09625</name>
</gene>
<feature type="non-terminal residue" evidence="2">
    <location>
        <position position="1"/>
    </location>
</feature>
<dbReference type="EMBL" id="JBHSWV010000132">
    <property type="protein sequence ID" value="MFC6765248.1"/>
    <property type="molecule type" value="Genomic_DNA"/>
</dbReference>
<organism evidence="2 3">
    <name type="scientific">Natrinema soli</name>
    <dbReference type="NCBI Taxonomy" id="1930624"/>
    <lineage>
        <taxon>Archaea</taxon>
        <taxon>Methanobacteriati</taxon>
        <taxon>Methanobacteriota</taxon>
        <taxon>Stenosarchaea group</taxon>
        <taxon>Halobacteria</taxon>
        <taxon>Halobacteriales</taxon>
        <taxon>Natrialbaceae</taxon>
        <taxon>Natrinema</taxon>
    </lineage>
</organism>
<reference evidence="2 3" key="1">
    <citation type="journal article" date="2019" name="Int. J. Syst. Evol. Microbiol.">
        <title>The Global Catalogue of Microorganisms (GCM) 10K type strain sequencing project: providing services to taxonomists for standard genome sequencing and annotation.</title>
        <authorList>
            <consortium name="The Broad Institute Genomics Platform"/>
            <consortium name="The Broad Institute Genome Sequencing Center for Infectious Disease"/>
            <person name="Wu L."/>
            <person name="Ma J."/>
        </authorList>
    </citation>
    <scope>NUCLEOTIDE SEQUENCE [LARGE SCALE GENOMIC DNA]</scope>
    <source>
        <strain evidence="2 3">LMG 29247</strain>
    </source>
</reference>
<proteinExistence type="predicted"/>
<comment type="caution">
    <text evidence="2">The sequence shown here is derived from an EMBL/GenBank/DDBJ whole genome shotgun (WGS) entry which is preliminary data.</text>
</comment>
<evidence type="ECO:0000313" key="3">
    <source>
        <dbReference type="Proteomes" id="UP001596383"/>
    </source>
</evidence>
<feature type="coiled-coil region" evidence="1">
    <location>
        <begin position="75"/>
        <end position="102"/>
    </location>
</feature>
<keyword evidence="1" id="KW-0175">Coiled coil</keyword>
<accession>A0ABD5SJP9</accession>
<evidence type="ECO:0000256" key="1">
    <source>
        <dbReference type="SAM" id="Coils"/>
    </source>
</evidence>
<protein>
    <submittedName>
        <fullName evidence="2">Uncharacterized protein</fullName>
    </submittedName>
</protein>
<dbReference type="AlphaFoldDB" id="A0ABD5SJP9"/>
<name>A0ABD5SJP9_9EURY</name>
<evidence type="ECO:0000313" key="2">
    <source>
        <dbReference type="EMBL" id="MFC6765248.1"/>
    </source>
</evidence>
<dbReference type="Proteomes" id="UP001596383">
    <property type="component" value="Unassembled WGS sequence"/>
</dbReference>
<keyword evidence="3" id="KW-1185">Reference proteome</keyword>
<sequence>SIVPTNLYDLLTSQTALTRRCHIEDRDERSKRELEAVAYVVGRYFELDMSGAAFYLAAWNGDDPEAISDRLGRISHTAQELIDSLEQELERASKAEAKTGEAE</sequence>